<evidence type="ECO:0000313" key="3">
    <source>
        <dbReference type="Proteomes" id="UP001283361"/>
    </source>
</evidence>
<evidence type="ECO:0000313" key="2">
    <source>
        <dbReference type="EMBL" id="KAK3776876.1"/>
    </source>
</evidence>
<reference evidence="2" key="1">
    <citation type="journal article" date="2023" name="G3 (Bethesda)">
        <title>A reference genome for the long-term kleptoplast-retaining sea slug Elysia crispata morphotype clarki.</title>
        <authorList>
            <person name="Eastman K.E."/>
            <person name="Pendleton A.L."/>
            <person name="Shaikh M.A."/>
            <person name="Suttiyut T."/>
            <person name="Ogas R."/>
            <person name="Tomko P."/>
            <person name="Gavelis G."/>
            <person name="Widhalm J.R."/>
            <person name="Wisecaver J.H."/>
        </authorList>
    </citation>
    <scope>NUCLEOTIDE SEQUENCE</scope>
    <source>
        <strain evidence="2">ECLA1</strain>
    </source>
</reference>
<protein>
    <submittedName>
        <fullName evidence="2">Uncharacterized protein</fullName>
    </submittedName>
</protein>
<proteinExistence type="predicted"/>
<evidence type="ECO:0000256" key="1">
    <source>
        <dbReference type="SAM" id="MobiDB-lite"/>
    </source>
</evidence>
<sequence length="101" mass="11364">MVEKVRGYPNRVRPSFDDRGRESPRLSQPSQCQNISTIMGPTALFVVVTRGQTAIDMDRNSCDTFNLLDFPSQEGPAILHTSGIDMYYVLGHRWGLPSTDF</sequence>
<feature type="compositionally biased region" description="Basic and acidic residues" evidence="1">
    <location>
        <begin position="14"/>
        <end position="24"/>
    </location>
</feature>
<name>A0AAE0ZXR5_9GAST</name>
<gene>
    <name evidence="2" type="ORF">RRG08_024649</name>
</gene>
<organism evidence="2 3">
    <name type="scientific">Elysia crispata</name>
    <name type="common">lettuce slug</name>
    <dbReference type="NCBI Taxonomy" id="231223"/>
    <lineage>
        <taxon>Eukaryota</taxon>
        <taxon>Metazoa</taxon>
        <taxon>Spiralia</taxon>
        <taxon>Lophotrochozoa</taxon>
        <taxon>Mollusca</taxon>
        <taxon>Gastropoda</taxon>
        <taxon>Heterobranchia</taxon>
        <taxon>Euthyneura</taxon>
        <taxon>Panpulmonata</taxon>
        <taxon>Sacoglossa</taxon>
        <taxon>Placobranchoidea</taxon>
        <taxon>Plakobranchidae</taxon>
        <taxon>Elysia</taxon>
    </lineage>
</organism>
<keyword evidence="3" id="KW-1185">Reference proteome</keyword>
<dbReference type="EMBL" id="JAWDGP010003173">
    <property type="protein sequence ID" value="KAK3776876.1"/>
    <property type="molecule type" value="Genomic_DNA"/>
</dbReference>
<feature type="region of interest" description="Disordered" evidence="1">
    <location>
        <begin position="1"/>
        <end position="32"/>
    </location>
</feature>
<dbReference type="Proteomes" id="UP001283361">
    <property type="component" value="Unassembled WGS sequence"/>
</dbReference>
<dbReference type="AlphaFoldDB" id="A0AAE0ZXR5"/>
<comment type="caution">
    <text evidence="2">The sequence shown here is derived from an EMBL/GenBank/DDBJ whole genome shotgun (WGS) entry which is preliminary data.</text>
</comment>
<accession>A0AAE0ZXR5</accession>